<dbReference type="Pfam" id="PF02653">
    <property type="entry name" value="BPD_transp_2"/>
    <property type="match status" value="1"/>
</dbReference>
<keyword evidence="7 8" id="KW-0472">Membrane</keyword>
<dbReference type="InterPro" id="IPR001851">
    <property type="entry name" value="ABC_transp_permease"/>
</dbReference>
<dbReference type="PANTHER" id="PTHR32196">
    <property type="entry name" value="ABC TRANSPORTER PERMEASE PROTEIN YPHD-RELATED-RELATED"/>
    <property type="match status" value="1"/>
</dbReference>
<evidence type="ECO:0000256" key="1">
    <source>
        <dbReference type="ARBA" id="ARBA00004651"/>
    </source>
</evidence>
<feature type="transmembrane region" description="Helical" evidence="8">
    <location>
        <begin position="53"/>
        <end position="72"/>
    </location>
</feature>
<keyword evidence="2" id="KW-0813">Transport</keyword>
<keyword evidence="5 8" id="KW-0812">Transmembrane</keyword>
<keyword evidence="3" id="KW-1003">Cell membrane</keyword>
<feature type="transmembrane region" description="Helical" evidence="8">
    <location>
        <begin position="79"/>
        <end position="99"/>
    </location>
</feature>
<dbReference type="RefSeq" id="WP_304378435.1">
    <property type="nucleotide sequence ID" value="NZ_JAUOZU010000018.1"/>
</dbReference>
<feature type="transmembrane region" description="Helical" evidence="8">
    <location>
        <begin position="256"/>
        <end position="274"/>
    </location>
</feature>
<dbReference type="Proteomes" id="UP001174932">
    <property type="component" value="Unassembled WGS sequence"/>
</dbReference>
<feature type="transmembrane region" description="Helical" evidence="8">
    <location>
        <begin position="105"/>
        <end position="125"/>
    </location>
</feature>
<gene>
    <name evidence="9" type="ORF">Q4481_21335</name>
</gene>
<feature type="transmembrane region" description="Helical" evidence="8">
    <location>
        <begin position="281"/>
        <end position="301"/>
    </location>
</feature>
<proteinExistence type="predicted"/>
<keyword evidence="6 8" id="KW-1133">Transmembrane helix</keyword>
<sequence length="336" mass="35019">MVGGSKSVSTDRTTGRKIKISQEAVVVGISVALFLVFSVVLDKFLSEGNIIALLKNVSILGTLAVGMGFIVVGRGIDLTMVAVMVVGVAFSIWITSWGIDFTLAVLLGALLVALIGLFTGIMIAFAEIPPIFATLAIASSVYGAGRFVFASDVLYAPNNVAWLKWVGSGTVLGIPASVIIFGVVTLVMGVFLRKTRFGRLVYAAGDNPNAARTMGLPTRPIIVTQYVISALIAFTAGLIMTGLVTGINTTLYSSSLIYDVLLVVVLGGIGLSGGQGGVRNVVVGTILVGILTNGMTILNFSYTSQNLIKSVILLSALAIDAIINPRDEQTSQSGDI</sequence>
<comment type="subcellular location">
    <subcellularLocation>
        <location evidence="1">Cell membrane</location>
        <topology evidence="1">Multi-pass membrane protein</topology>
    </subcellularLocation>
</comment>
<organism evidence="9 10">
    <name type="scientific">Rhizobium alvei</name>
    <dbReference type="NCBI Taxonomy" id="1132659"/>
    <lineage>
        <taxon>Bacteria</taxon>
        <taxon>Pseudomonadati</taxon>
        <taxon>Pseudomonadota</taxon>
        <taxon>Alphaproteobacteria</taxon>
        <taxon>Hyphomicrobiales</taxon>
        <taxon>Rhizobiaceae</taxon>
        <taxon>Rhizobium/Agrobacterium group</taxon>
        <taxon>Rhizobium</taxon>
    </lineage>
</organism>
<keyword evidence="4" id="KW-0997">Cell inner membrane</keyword>
<dbReference type="CDD" id="cd06579">
    <property type="entry name" value="TM_PBP1_transp_AraH_like"/>
    <property type="match status" value="1"/>
</dbReference>
<reference evidence="9" key="1">
    <citation type="journal article" date="2015" name="Int. J. Syst. Evol. Microbiol.">
        <title>Rhizobium alvei sp. nov., isolated from a freshwater river.</title>
        <authorList>
            <person name="Sheu S.Y."/>
            <person name="Huang H.W."/>
            <person name="Young C.C."/>
            <person name="Chen W.M."/>
        </authorList>
    </citation>
    <scope>NUCLEOTIDE SEQUENCE</scope>
    <source>
        <strain evidence="9">TNR-22</strain>
    </source>
</reference>
<evidence type="ECO:0000313" key="10">
    <source>
        <dbReference type="Proteomes" id="UP001174932"/>
    </source>
</evidence>
<feature type="transmembrane region" description="Helical" evidence="8">
    <location>
        <begin position="20"/>
        <end position="41"/>
    </location>
</feature>
<dbReference type="PANTHER" id="PTHR32196:SF21">
    <property type="entry name" value="ABC TRANSPORTER PERMEASE PROTEIN YPHD-RELATED"/>
    <property type="match status" value="1"/>
</dbReference>
<evidence type="ECO:0000256" key="6">
    <source>
        <dbReference type="ARBA" id="ARBA00022989"/>
    </source>
</evidence>
<feature type="transmembrane region" description="Helical" evidence="8">
    <location>
        <begin position="221"/>
        <end position="244"/>
    </location>
</feature>
<evidence type="ECO:0000256" key="4">
    <source>
        <dbReference type="ARBA" id="ARBA00022519"/>
    </source>
</evidence>
<feature type="transmembrane region" description="Helical" evidence="8">
    <location>
        <begin position="132"/>
        <end position="151"/>
    </location>
</feature>
<keyword evidence="10" id="KW-1185">Reference proteome</keyword>
<dbReference type="EMBL" id="JAUOZU010000018">
    <property type="protein sequence ID" value="MDO6966506.1"/>
    <property type="molecule type" value="Genomic_DNA"/>
</dbReference>
<evidence type="ECO:0000313" key="9">
    <source>
        <dbReference type="EMBL" id="MDO6966506.1"/>
    </source>
</evidence>
<evidence type="ECO:0000256" key="2">
    <source>
        <dbReference type="ARBA" id="ARBA00022448"/>
    </source>
</evidence>
<name>A0ABT8YS67_9HYPH</name>
<evidence type="ECO:0000256" key="5">
    <source>
        <dbReference type="ARBA" id="ARBA00022692"/>
    </source>
</evidence>
<comment type="caution">
    <text evidence="9">The sequence shown here is derived from an EMBL/GenBank/DDBJ whole genome shotgun (WGS) entry which is preliminary data.</text>
</comment>
<reference evidence="9" key="2">
    <citation type="submission" date="2023-07" db="EMBL/GenBank/DDBJ databases">
        <authorList>
            <person name="Shen H."/>
        </authorList>
    </citation>
    <scope>NUCLEOTIDE SEQUENCE</scope>
    <source>
        <strain evidence="9">TNR-22</strain>
    </source>
</reference>
<evidence type="ECO:0000256" key="8">
    <source>
        <dbReference type="SAM" id="Phobius"/>
    </source>
</evidence>
<protein>
    <submittedName>
        <fullName evidence="9">ABC transporter permease</fullName>
    </submittedName>
</protein>
<accession>A0ABT8YS67</accession>
<feature type="transmembrane region" description="Helical" evidence="8">
    <location>
        <begin position="171"/>
        <end position="192"/>
    </location>
</feature>
<evidence type="ECO:0000256" key="3">
    <source>
        <dbReference type="ARBA" id="ARBA00022475"/>
    </source>
</evidence>
<evidence type="ECO:0000256" key="7">
    <source>
        <dbReference type="ARBA" id="ARBA00023136"/>
    </source>
</evidence>